<dbReference type="AlphaFoldDB" id="A0A4V6ABX3"/>
<proteinExistence type="predicted"/>
<comment type="caution">
    <text evidence="1">The sequence shown here is derived from an EMBL/GenBank/DDBJ whole genome shotgun (WGS) entry which is preliminary data.</text>
</comment>
<dbReference type="PANTHER" id="PTHR47481">
    <property type="match status" value="1"/>
</dbReference>
<accession>A0A4V6ABX3</accession>
<sequence length="139" mass="15553">MTSLSEPILAQVVNYTTSKVAWNALDDTFSSRSYAHILQIHTQLTTETKDNKSTIDYFHFIKKLVDELAVAGQPLSHDDIITYVLAGLSHEYDSFVASISVCIDNITLEEIYSFLLSSEARFSRHQLTPTVQQPSANIA</sequence>
<gene>
    <name evidence="1" type="ORF">D5086_0000048730</name>
</gene>
<evidence type="ECO:0008006" key="2">
    <source>
        <dbReference type="Google" id="ProtNLM"/>
    </source>
</evidence>
<evidence type="ECO:0000313" key="1">
    <source>
        <dbReference type="EMBL" id="TKS13876.1"/>
    </source>
</evidence>
<reference evidence="1" key="1">
    <citation type="submission" date="2018-10" db="EMBL/GenBank/DDBJ databases">
        <title>Population genomic analysis revealed the cold adaptation of white poplar.</title>
        <authorList>
            <person name="Liu Y.-J."/>
        </authorList>
    </citation>
    <scope>NUCLEOTIDE SEQUENCE [LARGE SCALE GENOMIC DNA]</scope>
    <source>
        <strain evidence="1">PAL-ZL1</strain>
    </source>
</reference>
<name>A0A4V6ABX3_POPAL</name>
<dbReference type="EMBL" id="RCHU01000122">
    <property type="protein sequence ID" value="TKS13876.1"/>
    <property type="molecule type" value="Genomic_DNA"/>
</dbReference>
<organism evidence="1">
    <name type="scientific">Populus alba</name>
    <name type="common">White poplar</name>
    <dbReference type="NCBI Taxonomy" id="43335"/>
    <lineage>
        <taxon>Eukaryota</taxon>
        <taxon>Viridiplantae</taxon>
        <taxon>Streptophyta</taxon>
        <taxon>Embryophyta</taxon>
        <taxon>Tracheophyta</taxon>
        <taxon>Spermatophyta</taxon>
        <taxon>Magnoliopsida</taxon>
        <taxon>eudicotyledons</taxon>
        <taxon>Gunneridae</taxon>
        <taxon>Pentapetalae</taxon>
        <taxon>rosids</taxon>
        <taxon>fabids</taxon>
        <taxon>Malpighiales</taxon>
        <taxon>Salicaceae</taxon>
        <taxon>Saliceae</taxon>
        <taxon>Populus</taxon>
    </lineage>
</organism>
<protein>
    <recommendedName>
        <fullName evidence="2">Retrovirus-related Pol polyprotein from transposon TNT 1-94</fullName>
    </recommendedName>
</protein>
<dbReference type="Pfam" id="PF14223">
    <property type="entry name" value="Retrotran_gag_2"/>
    <property type="match status" value="1"/>
</dbReference>
<dbReference type="PANTHER" id="PTHR47481:SF10">
    <property type="entry name" value="COPIA-LIKE POLYPROTEIN_RETROTRANSPOSON"/>
    <property type="match status" value="1"/>
</dbReference>